<dbReference type="Pfam" id="PF01425">
    <property type="entry name" value="Amidase"/>
    <property type="match status" value="1"/>
</dbReference>
<dbReference type="InParanoid" id="F0YSA3"/>
<organism evidence="4">
    <name type="scientific">Aureococcus anophagefferens</name>
    <name type="common">Harmful bloom alga</name>
    <dbReference type="NCBI Taxonomy" id="44056"/>
    <lineage>
        <taxon>Eukaryota</taxon>
        <taxon>Sar</taxon>
        <taxon>Stramenopiles</taxon>
        <taxon>Ochrophyta</taxon>
        <taxon>Pelagophyceae</taxon>
        <taxon>Pelagomonadales</taxon>
        <taxon>Pelagomonadaceae</taxon>
        <taxon>Aureococcus</taxon>
    </lineage>
</organism>
<evidence type="ECO:0000256" key="1">
    <source>
        <dbReference type="SAM" id="MobiDB-lite"/>
    </source>
</evidence>
<dbReference type="KEGG" id="aaf:AURANDRAFT_69286"/>
<dbReference type="SUPFAM" id="SSF75304">
    <property type="entry name" value="Amidase signature (AS) enzymes"/>
    <property type="match status" value="1"/>
</dbReference>
<dbReference type="eggNOG" id="KOG1211">
    <property type="taxonomic scope" value="Eukaryota"/>
</dbReference>
<dbReference type="GO" id="GO:0003824">
    <property type="term" value="F:catalytic activity"/>
    <property type="evidence" value="ECO:0007669"/>
    <property type="project" value="InterPro"/>
</dbReference>
<dbReference type="PANTHER" id="PTHR11895">
    <property type="entry name" value="TRANSAMIDASE"/>
    <property type="match status" value="1"/>
</dbReference>
<sequence length="358" mass="37315">MTEFGISPIGWNAHYGGARNPWDADRYAGGSSTGSAVAVAAGLLPVAVGFDGGGSVRVPAALTGLYGLAAGFARVPFRTEAPCSMTHAGPFATTARDAELALVYALISAPAADGEGTHTTTTLYRPPPPSGAEPPRRMRLGVLRGAIDDSEPDVRDAVEAALAALAEDHELVDVAIPHLMTLSLAHSMTLSSEMAFMHDAEFAADGDPPLEDSTRVALAMGRSMTAVEIHAANRLRSWAMDLFERELFGRLGLDAVVSPTTPIVAPPLSAAAAARGESDTALTVKLIKFVFLASARAHLLGLPSLSVPVESPGLPVGLLLTAPWWRESALLGLAKSMPEVDAPRPRVFASEFDALLAP</sequence>
<dbReference type="Gene3D" id="3.90.1300.10">
    <property type="entry name" value="Amidase signature (AS) domain"/>
    <property type="match status" value="1"/>
</dbReference>
<evidence type="ECO:0000313" key="3">
    <source>
        <dbReference type="EMBL" id="EGB02006.1"/>
    </source>
</evidence>
<accession>F0YSA3</accession>
<evidence type="ECO:0000313" key="4">
    <source>
        <dbReference type="Proteomes" id="UP000002729"/>
    </source>
</evidence>
<dbReference type="InterPro" id="IPR000120">
    <property type="entry name" value="Amidase"/>
</dbReference>
<dbReference type="AlphaFoldDB" id="F0YSA3"/>
<dbReference type="PANTHER" id="PTHR11895:SF67">
    <property type="entry name" value="AMIDASE DOMAIN-CONTAINING PROTEIN"/>
    <property type="match status" value="1"/>
</dbReference>
<keyword evidence="4" id="KW-1185">Reference proteome</keyword>
<dbReference type="RefSeq" id="XP_009043295.1">
    <property type="nucleotide sequence ID" value="XM_009045047.1"/>
</dbReference>
<gene>
    <name evidence="3" type="ORF">AURANDRAFT_69286</name>
</gene>
<protein>
    <recommendedName>
        <fullName evidence="2">Amidase domain-containing protein</fullName>
    </recommendedName>
</protein>
<reference evidence="3 4" key="1">
    <citation type="journal article" date="2011" name="Proc. Natl. Acad. Sci. U.S.A.">
        <title>Niche of harmful alga Aureococcus anophagefferens revealed through ecogenomics.</title>
        <authorList>
            <person name="Gobler C.J."/>
            <person name="Berry D.L."/>
            <person name="Dyhrman S.T."/>
            <person name="Wilhelm S.W."/>
            <person name="Salamov A."/>
            <person name="Lobanov A.V."/>
            <person name="Zhang Y."/>
            <person name="Collier J.L."/>
            <person name="Wurch L.L."/>
            <person name="Kustka A.B."/>
            <person name="Dill B.D."/>
            <person name="Shah M."/>
            <person name="VerBerkmoes N.C."/>
            <person name="Kuo A."/>
            <person name="Terry A."/>
            <person name="Pangilinan J."/>
            <person name="Lindquist E.A."/>
            <person name="Lucas S."/>
            <person name="Paulsen I.T."/>
            <person name="Hattenrath-Lehmann T.K."/>
            <person name="Talmage S.C."/>
            <person name="Walker E.A."/>
            <person name="Koch F."/>
            <person name="Burson A.M."/>
            <person name="Marcoval M.A."/>
            <person name="Tang Y.Z."/>
            <person name="Lecleir G.R."/>
            <person name="Coyne K.J."/>
            <person name="Berg G.M."/>
            <person name="Bertrand E.M."/>
            <person name="Saito M.A."/>
            <person name="Gladyshev V.N."/>
            <person name="Grigoriev I.V."/>
        </authorList>
    </citation>
    <scope>NUCLEOTIDE SEQUENCE [LARGE SCALE GENOMIC DNA]</scope>
    <source>
        <strain evidence="4">CCMP 1984</strain>
    </source>
</reference>
<dbReference type="InterPro" id="IPR036928">
    <property type="entry name" value="AS_sf"/>
</dbReference>
<proteinExistence type="predicted"/>
<dbReference type="OrthoDB" id="43145at2759"/>
<evidence type="ECO:0000259" key="2">
    <source>
        <dbReference type="Pfam" id="PF01425"/>
    </source>
</evidence>
<dbReference type="Proteomes" id="UP000002729">
    <property type="component" value="Unassembled WGS sequence"/>
</dbReference>
<dbReference type="InterPro" id="IPR023631">
    <property type="entry name" value="Amidase_dom"/>
</dbReference>
<dbReference type="GeneID" id="20227386"/>
<name>F0YSA3_AURAN</name>
<feature type="region of interest" description="Disordered" evidence="1">
    <location>
        <begin position="115"/>
        <end position="136"/>
    </location>
</feature>
<feature type="domain" description="Amidase" evidence="2">
    <location>
        <begin position="1"/>
        <end position="331"/>
    </location>
</feature>
<dbReference type="EMBL" id="GL833905">
    <property type="protein sequence ID" value="EGB02006.1"/>
    <property type="molecule type" value="Genomic_DNA"/>
</dbReference>